<keyword evidence="2" id="KW-1185">Reference proteome</keyword>
<gene>
    <name evidence="1" type="ORF">K2U94_08745</name>
</gene>
<evidence type="ECO:0000313" key="2">
    <source>
        <dbReference type="Proteomes" id="UP001139104"/>
    </source>
</evidence>
<protein>
    <recommendedName>
        <fullName evidence="3">DUF3592 domain-containing protein</fullName>
    </recommendedName>
</protein>
<dbReference type="EMBL" id="JAIVFP010000001">
    <property type="protein sequence ID" value="MCI4682852.1"/>
    <property type="molecule type" value="Genomic_DNA"/>
</dbReference>
<sequence>MDARFLLDLVFLLFLFALALFLRRLLTPLFGHVFGPKGGGWSDLAKVFATTRPMPPQTFRRQNVAVGQIVYRRSMNVGFDDAGFYLQPGFPVSLAQKARLFIPWERIGKVTPRMFFFRRAAALALGEPPAGVVTVPMDVFDAAIRPHLPAEALRELTPPQA</sequence>
<dbReference type="RefSeq" id="WP_243066838.1">
    <property type="nucleotide sequence ID" value="NZ_JAIVFK010000010.1"/>
</dbReference>
<evidence type="ECO:0000313" key="1">
    <source>
        <dbReference type="EMBL" id="MCI4682852.1"/>
    </source>
</evidence>
<reference evidence="1" key="1">
    <citation type="journal article" date="2022" name="ISME J.">
        <title>Identification of active gaseous-alkane degraders at natural gas seeps.</title>
        <authorList>
            <person name="Farhan Ul Haque M."/>
            <person name="Hernandez M."/>
            <person name="Crombie A.T."/>
            <person name="Murrell J.C."/>
        </authorList>
    </citation>
    <scope>NUCLEOTIDE SEQUENCE</scope>
    <source>
        <strain evidence="1">PC2</strain>
    </source>
</reference>
<organism evidence="1 2">
    <name type="scientific">Candidatus Rhodoblastus alkanivorans</name>
    <dbReference type="NCBI Taxonomy" id="2954117"/>
    <lineage>
        <taxon>Bacteria</taxon>
        <taxon>Pseudomonadati</taxon>
        <taxon>Pseudomonadota</taxon>
        <taxon>Alphaproteobacteria</taxon>
        <taxon>Hyphomicrobiales</taxon>
        <taxon>Rhodoblastaceae</taxon>
        <taxon>Rhodoblastus</taxon>
    </lineage>
</organism>
<proteinExistence type="predicted"/>
<comment type="caution">
    <text evidence="1">The sequence shown here is derived from an EMBL/GenBank/DDBJ whole genome shotgun (WGS) entry which is preliminary data.</text>
</comment>
<dbReference type="Proteomes" id="UP001139104">
    <property type="component" value="Unassembled WGS sequence"/>
</dbReference>
<name>A0ABS9Z893_9HYPH</name>
<accession>A0ABS9Z893</accession>
<evidence type="ECO:0008006" key="3">
    <source>
        <dbReference type="Google" id="ProtNLM"/>
    </source>
</evidence>